<dbReference type="InterPro" id="IPR052917">
    <property type="entry name" value="Stress-Dev_Protein"/>
</dbReference>
<dbReference type="Pfam" id="PF16242">
    <property type="entry name" value="Pyrid_ox_like"/>
    <property type="match status" value="1"/>
</dbReference>
<dbReference type="InterPro" id="IPR012349">
    <property type="entry name" value="Split_barrel_FMN-bd"/>
</dbReference>
<dbReference type="Gene3D" id="2.30.110.10">
    <property type="entry name" value="Electron Transport, Fmn-binding Protein, Chain A"/>
    <property type="match status" value="1"/>
</dbReference>
<dbReference type="PANTHER" id="PTHR34818">
    <property type="entry name" value="PROTEIN BLI-3"/>
    <property type="match status" value="1"/>
</dbReference>
<feature type="domain" description="General stress protein FMN-binding split barrel" evidence="1">
    <location>
        <begin position="20"/>
        <end position="169"/>
    </location>
</feature>
<name>A0ABY6B7A4_9BURK</name>
<reference evidence="2" key="1">
    <citation type="submission" date="2022-10" db="EMBL/GenBank/DDBJ databases">
        <title>Characterization and whole genome sequencing of a new Roseateles species, isolated from fresh water.</title>
        <authorList>
            <person name="Guliayeva D.Y."/>
            <person name="Akhremchuk A.E."/>
            <person name="Sikolenko M.A."/>
            <person name="Valentovich L.N."/>
            <person name="Sidarenka A.V."/>
        </authorList>
    </citation>
    <scope>NUCLEOTIDE SEQUENCE</scope>
    <source>
        <strain evidence="2">BIM B-1768</strain>
    </source>
</reference>
<dbReference type="Proteomes" id="UP001064933">
    <property type="component" value="Chromosome"/>
</dbReference>
<accession>A0ABY6B7A4</accession>
<proteinExistence type="predicted"/>
<gene>
    <name evidence="2" type="ORF">N4261_10875</name>
</gene>
<evidence type="ECO:0000313" key="3">
    <source>
        <dbReference type="Proteomes" id="UP001064933"/>
    </source>
</evidence>
<evidence type="ECO:0000259" key="1">
    <source>
        <dbReference type="Pfam" id="PF16242"/>
    </source>
</evidence>
<keyword evidence="3" id="KW-1185">Reference proteome</keyword>
<evidence type="ECO:0000313" key="2">
    <source>
        <dbReference type="EMBL" id="UXH80340.1"/>
    </source>
</evidence>
<protein>
    <submittedName>
        <fullName evidence="2">Pyridoxamine 5'-phosphate oxidase family protein</fullName>
    </submittedName>
</protein>
<sequence length="178" mass="19655">MDSINRQQPEENRKDLSGAEAIERVRSAIKKNQSCFFCTSASTSDSATTRPMGALEVDDAGRMWFMSASDSHKNAEIAQDPNVRLYFQATEHSGFMALDGRATVSRDPAKIDELWSPLMKTWFTEGKDDPRITTIAVQLVSGYYWDNKHGDLVAGAKMAIGAAIGKTLDDSIEGVLRF</sequence>
<dbReference type="PANTHER" id="PTHR34818:SF1">
    <property type="entry name" value="PROTEIN BLI-3"/>
    <property type="match status" value="1"/>
</dbReference>
<dbReference type="SUPFAM" id="SSF50475">
    <property type="entry name" value="FMN-binding split barrel"/>
    <property type="match status" value="1"/>
</dbReference>
<organism evidence="2 3">
    <name type="scientific">Roseateles amylovorans</name>
    <dbReference type="NCBI Taxonomy" id="2978473"/>
    <lineage>
        <taxon>Bacteria</taxon>
        <taxon>Pseudomonadati</taxon>
        <taxon>Pseudomonadota</taxon>
        <taxon>Betaproteobacteria</taxon>
        <taxon>Burkholderiales</taxon>
        <taxon>Sphaerotilaceae</taxon>
        <taxon>Roseateles</taxon>
    </lineage>
</organism>
<dbReference type="InterPro" id="IPR038725">
    <property type="entry name" value="YdaG_split_barrel_FMN-bd"/>
</dbReference>
<dbReference type="RefSeq" id="WP_261760159.1">
    <property type="nucleotide sequence ID" value="NZ_CP104562.2"/>
</dbReference>
<dbReference type="EMBL" id="CP104562">
    <property type="protein sequence ID" value="UXH80340.1"/>
    <property type="molecule type" value="Genomic_DNA"/>
</dbReference>